<comment type="caution">
    <text evidence="2">The sequence shown here is derived from an EMBL/GenBank/DDBJ whole genome shotgun (WGS) entry which is preliminary data.</text>
</comment>
<organism evidence="2 3">
    <name type="scientific">Rhodoferax lacus</name>
    <dbReference type="NCBI Taxonomy" id="2184758"/>
    <lineage>
        <taxon>Bacteria</taxon>
        <taxon>Pseudomonadati</taxon>
        <taxon>Pseudomonadota</taxon>
        <taxon>Betaproteobacteria</taxon>
        <taxon>Burkholderiales</taxon>
        <taxon>Comamonadaceae</taxon>
        <taxon>Rhodoferax</taxon>
    </lineage>
</organism>
<feature type="chain" id="PRO_5017782897" evidence="1">
    <location>
        <begin position="29"/>
        <end position="274"/>
    </location>
</feature>
<dbReference type="OrthoDB" id="9833588at2"/>
<dbReference type="EMBL" id="QFZK01000002">
    <property type="protein sequence ID" value="RFO97882.1"/>
    <property type="molecule type" value="Genomic_DNA"/>
</dbReference>
<feature type="signal peptide" evidence="1">
    <location>
        <begin position="1"/>
        <end position="28"/>
    </location>
</feature>
<gene>
    <name evidence="2" type="ORF">DIC66_03915</name>
</gene>
<accession>A0A3E1RFT6</accession>
<proteinExistence type="predicted"/>
<dbReference type="Proteomes" id="UP000260665">
    <property type="component" value="Unassembled WGS sequence"/>
</dbReference>
<sequence>MFSRLKSECRAIPAAGVFVLLSTLQLAAAAATPCLYRGLDADARVINRSGEISAPFPASLSSNDCSRLRVANGVVVVYGVGADGAQLTSRQVSRGPLLPASDGSSPATADTAGILKQIVVVLEGVSRTKTGSSRSAEGDYLAASLPSGRLAQPVADLSLQLGPSPDANLGSFEVLVGGKSVQRQNGPAQWIKFPLSVLKPGANVRWKLEYSGTKYEGTFAVEPAGTMEALKQRLQNDSQGDTDEIVTQLRVASGLSAEGYAWDARELIRTALVP</sequence>
<name>A0A3E1RFT6_9BURK</name>
<keyword evidence="3" id="KW-1185">Reference proteome</keyword>
<protein>
    <submittedName>
        <fullName evidence="2">Uncharacterized protein</fullName>
    </submittedName>
</protein>
<dbReference type="RefSeq" id="WP_117174290.1">
    <property type="nucleotide sequence ID" value="NZ_QFZK01000002.1"/>
</dbReference>
<reference evidence="2 3" key="1">
    <citation type="submission" date="2018-05" db="EMBL/GenBank/DDBJ databases">
        <title>Rhodoferax soyangensis sp.nov., isolated from an oligotrophic freshwater lake.</title>
        <authorList>
            <person name="Park M."/>
        </authorList>
    </citation>
    <scope>NUCLEOTIDE SEQUENCE [LARGE SCALE GENOMIC DNA]</scope>
    <source>
        <strain evidence="2 3">IMCC26218</strain>
    </source>
</reference>
<evidence type="ECO:0000313" key="2">
    <source>
        <dbReference type="EMBL" id="RFO97882.1"/>
    </source>
</evidence>
<evidence type="ECO:0000313" key="3">
    <source>
        <dbReference type="Proteomes" id="UP000260665"/>
    </source>
</evidence>
<keyword evidence="1" id="KW-0732">Signal</keyword>
<evidence type="ECO:0000256" key="1">
    <source>
        <dbReference type="SAM" id="SignalP"/>
    </source>
</evidence>
<dbReference type="AlphaFoldDB" id="A0A3E1RFT6"/>